<proteinExistence type="predicted"/>
<evidence type="ECO:0000313" key="2">
    <source>
        <dbReference type="Proteomes" id="UP000515728"/>
    </source>
</evidence>
<sequence length="101" mass="11200">MGNTNDSTTCTVFTVHVTRPDEVGAVEIVFTDQHRACSYAADRSRDHRILSASVTRFVVGQLGTRHPVAWFSNGVEQPQRFDRQLYPTSGHGLGTPESDPR</sequence>
<accession>A0A7G7MCA3</accession>
<dbReference type="KEGG" id="ppel:H6H00_19495"/>
<dbReference type="AlphaFoldDB" id="A0A7G7MCA3"/>
<organism evidence="1 2">
    <name type="scientific">Pseudonocardia petroleophila</name>
    <dbReference type="NCBI Taxonomy" id="37331"/>
    <lineage>
        <taxon>Bacteria</taxon>
        <taxon>Bacillati</taxon>
        <taxon>Actinomycetota</taxon>
        <taxon>Actinomycetes</taxon>
        <taxon>Pseudonocardiales</taxon>
        <taxon>Pseudonocardiaceae</taxon>
        <taxon>Pseudonocardia</taxon>
    </lineage>
</organism>
<dbReference type="EMBL" id="CP060131">
    <property type="protein sequence ID" value="QNG50414.1"/>
    <property type="molecule type" value="Genomic_DNA"/>
</dbReference>
<evidence type="ECO:0000313" key="1">
    <source>
        <dbReference type="EMBL" id="QNG50414.1"/>
    </source>
</evidence>
<reference evidence="1 2" key="1">
    <citation type="submission" date="2020-08" db="EMBL/GenBank/DDBJ databases">
        <authorList>
            <person name="Mo P."/>
        </authorList>
    </citation>
    <scope>NUCLEOTIDE SEQUENCE [LARGE SCALE GENOMIC DNA]</scope>
    <source>
        <strain evidence="1 2">CGMCC 4.1532</strain>
    </source>
</reference>
<protein>
    <submittedName>
        <fullName evidence="1">Uncharacterized protein</fullName>
    </submittedName>
</protein>
<keyword evidence="2" id="KW-1185">Reference proteome</keyword>
<name>A0A7G7MCA3_9PSEU</name>
<dbReference type="Proteomes" id="UP000515728">
    <property type="component" value="Chromosome"/>
</dbReference>
<dbReference type="RefSeq" id="WP_185717176.1">
    <property type="nucleotide sequence ID" value="NZ_BAAAWI010000001.1"/>
</dbReference>
<gene>
    <name evidence="1" type="ORF">H6H00_19495</name>
</gene>